<dbReference type="InterPro" id="IPR016130">
    <property type="entry name" value="Tyr_Pase_AS"/>
</dbReference>
<evidence type="ECO:0000313" key="12">
    <source>
        <dbReference type="Proteomes" id="UP000785200"/>
    </source>
</evidence>
<keyword evidence="12" id="KW-1185">Reference proteome</keyword>
<evidence type="ECO:0000256" key="5">
    <source>
        <dbReference type="ARBA" id="ARBA00044949"/>
    </source>
</evidence>
<keyword evidence="4" id="KW-0378">Hydrolase</keyword>
<evidence type="ECO:0000256" key="8">
    <source>
        <dbReference type="SAM" id="MobiDB-lite"/>
    </source>
</evidence>
<evidence type="ECO:0000259" key="10">
    <source>
        <dbReference type="PROSITE" id="PS50054"/>
    </source>
</evidence>
<evidence type="ECO:0000256" key="1">
    <source>
        <dbReference type="ARBA" id="ARBA00004496"/>
    </source>
</evidence>
<comment type="catalytic activity">
    <reaction evidence="7">
        <text>1,5-bis(diphospho)-1D-myo-inositol 2,3,4,6-tetrakisphosphate + H2O = 1-diphospho-1D-myo-inositol 2,3,4,5,6-pentakisphosphate + phosphate + 2 H(+)</text>
        <dbReference type="Rhea" id="RHEA:79699"/>
        <dbReference type="ChEBI" id="CHEBI:15377"/>
        <dbReference type="ChEBI" id="CHEBI:15378"/>
        <dbReference type="ChEBI" id="CHEBI:43474"/>
        <dbReference type="ChEBI" id="CHEBI:74946"/>
        <dbReference type="ChEBI" id="CHEBI:77983"/>
        <dbReference type="EC" id="3.6.1.52"/>
    </reaction>
    <physiologicalReaction direction="left-to-right" evidence="7">
        <dbReference type="Rhea" id="RHEA:79700"/>
    </physiologicalReaction>
</comment>
<dbReference type="GO" id="GO:0016791">
    <property type="term" value="F:phosphatase activity"/>
    <property type="evidence" value="ECO:0007669"/>
    <property type="project" value="TreeGrafter"/>
</dbReference>
<dbReference type="EMBL" id="VNKQ01000003">
    <property type="protein sequence ID" value="KAG0651994.1"/>
    <property type="molecule type" value="Genomic_DNA"/>
</dbReference>
<proteinExistence type="inferred from homology"/>
<dbReference type="GO" id="GO:0005737">
    <property type="term" value="C:cytoplasm"/>
    <property type="evidence" value="ECO:0007669"/>
    <property type="project" value="UniProtKB-SubCell"/>
</dbReference>
<dbReference type="Proteomes" id="UP000785200">
    <property type="component" value="Unassembled WGS sequence"/>
</dbReference>
<evidence type="ECO:0000256" key="2">
    <source>
        <dbReference type="ARBA" id="ARBA00012527"/>
    </source>
</evidence>
<organism evidence="11 12">
    <name type="scientific">Hyphodiscus hymeniophilus</name>
    <dbReference type="NCBI Taxonomy" id="353542"/>
    <lineage>
        <taxon>Eukaryota</taxon>
        <taxon>Fungi</taxon>
        <taxon>Dikarya</taxon>
        <taxon>Ascomycota</taxon>
        <taxon>Pezizomycotina</taxon>
        <taxon>Leotiomycetes</taxon>
        <taxon>Helotiales</taxon>
        <taxon>Hyphodiscaceae</taxon>
        <taxon>Hyphodiscus</taxon>
    </lineage>
</organism>
<keyword evidence="9" id="KW-0812">Transmembrane</keyword>
<dbReference type="GO" id="GO:0052840">
    <property type="term" value="F:inositol diphosphate tetrakisphosphate diphosphatase activity"/>
    <property type="evidence" value="ECO:0007669"/>
    <property type="project" value="TreeGrafter"/>
</dbReference>
<dbReference type="Gene3D" id="3.90.190.10">
    <property type="entry name" value="Protein tyrosine phosphatase superfamily"/>
    <property type="match status" value="1"/>
</dbReference>
<dbReference type="OrthoDB" id="6375174at2759"/>
<dbReference type="InterPro" id="IPR029021">
    <property type="entry name" value="Prot-tyrosine_phosphatase-like"/>
</dbReference>
<dbReference type="FunFam" id="3.90.190.10:FF:000035">
    <property type="entry name" value="Tyrosine phosphatase, putative"/>
    <property type="match status" value="1"/>
</dbReference>
<evidence type="ECO:0000313" key="11">
    <source>
        <dbReference type="EMBL" id="KAG0651994.1"/>
    </source>
</evidence>
<dbReference type="AlphaFoldDB" id="A0A9P6VQY9"/>
<keyword evidence="9" id="KW-1133">Transmembrane helix</keyword>
<name>A0A9P6VQY9_9HELO</name>
<evidence type="ECO:0000256" key="7">
    <source>
        <dbReference type="ARBA" id="ARBA00047927"/>
    </source>
</evidence>
<feature type="domain" description="Tyrosine-protein phosphatase" evidence="10">
    <location>
        <begin position="109"/>
        <end position="257"/>
    </location>
</feature>
<dbReference type="Pfam" id="PF03162">
    <property type="entry name" value="Y_phosphatase2"/>
    <property type="match status" value="1"/>
</dbReference>
<dbReference type="PANTHER" id="PTHR31126:SF48">
    <property type="entry name" value="INOSITOL PHOSPHATASE SIW14"/>
    <property type="match status" value="1"/>
</dbReference>
<keyword evidence="9" id="KW-0472">Membrane</keyword>
<evidence type="ECO:0000256" key="6">
    <source>
        <dbReference type="ARBA" id="ARBA00047342"/>
    </source>
</evidence>
<comment type="similarity">
    <text evidence="5">Belongs to the protein-tyrosine phosphatase family. Atypical dual-specificity phosphatase Siw14-like subfamily.</text>
</comment>
<keyword evidence="3" id="KW-0963">Cytoplasm</keyword>
<reference evidence="11" key="1">
    <citation type="submission" date="2019-07" db="EMBL/GenBank/DDBJ databases">
        <title>Hyphodiscus hymeniophilus genome sequencing and assembly.</title>
        <authorList>
            <person name="Kramer G."/>
            <person name="Nodwell J."/>
        </authorList>
    </citation>
    <scope>NUCLEOTIDE SEQUENCE</scope>
    <source>
        <strain evidence="11">ATCC 34498</strain>
    </source>
</reference>
<dbReference type="SUPFAM" id="SSF52799">
    <property type="entry name" value="(Phosphotyrosine protein) phosphatases II"/>
    <property type="match status" value="1"/>
</dbReference>
<sequence length="298" mass="33120">MADATPATTISRRSTRLFLEDQEATAGGVTGQTERESRQASEEKEQEKSQKQQKRTPPSNSFEAPIIPMVDFGTDLRGIFPSALEDMNDHVDKVILASKKGRGEGRPIEFGIVILDSVYRSSFPMVEDFQFLETLGLKTVISLVNKGFSNEFEAFIKDNGINHVVIDMEGTKKVEIPDAIMHSVMEVVLNKANHPLLIHCNHGKHRTGCAVAVIRHVAGWKVNSIIQEYRSFAEPKVRDCDLKYIEAYKVSSLEGLFREKAQSTSTALASGKMRRFYIGTALALSLGVVTVLFWGKLS</sequence>
<dbReference type="InterPro" id="IPR020422">
    <property type="entry name" value="TYR_PHOSPHATASE_DUAL_dom"/>
</dbReference>
<evidence type="ECO:0000256" key="3">
    <source>
        <dbReference type="ARBA" id="ARBA00022490"/>
    </source>
</evidence>
<accession>A0A9P6VQY9</accession>
<dbReference type="PROSITE" id="PS50054">
    <property type="entry name" value="TYR_PHOSPHATASE_DUAL"/>
    <property type="match status" value="1"/>
</dbReference>
<feature type="region of interest" description="Disordered" evidence="8">
    <location>
        <begin position="1"/>
        <end position="64"/>
    </location>
</feature>
<evidence type="ECO:0000256" key="4">
    <source>
        <dbReference type="ARBA" id="ARBA00022801"/>
    </source>
</evidence>
<feature type="compositionally biased region" description="Polar residues" evidence="8">
    <location>
        <begin position="1"/>
        <end position="12"/>
    </location>
</feature>
<comment type="catalytic activity">
    <reaction evidence="6">
        <text>5-diphospho-1D-myo-inositol 1,2,3,4,6-pentakisphosphate + H2O = 1D-myo-inositol hexakisphosphate + phosphate + H(+)</text>
        <dbReference type="Rhea" id="RHEA:22384"/>
        <dbReference type="ChEBI" id="CHEBI:15377"/>
        <dbReference type="ChEBI" id="CHEBI:15378"/>
        <dbReference type="ChEBI" id="CHEBI:43474"/>
        <dbReference type="ChEBI" id="CHEBI:58130"/>
        <dbReference type="ChEBI" id="CHEBI:58628"/>
        <dbReference type="EC" id="3.6.1.52"/>
    </reaction>
    <physiologicalReaction direction="left-to-right" evidence="6">
        <dbReference type="Rhea" id="RHEA:22385"/>
    </physiologicalReaction>
</comment>
<dbReference type="EC" id="3.6.1.52" evidence="2"/>
<gene>
    <name evidence="11" type="ORF">D0Z07_0948</name>
</gene>
<feature type="transmembrane region" description="Helical" evidence="9">
    <location>
        <begin position="276"/>
        <end position="295"/>
    </location>
</feature>
<evidence type="ECO:0000256" key="9">
    <source>
        <dbReference type="SAM" id="Phobius"/>
    </source>
</evidence>
<dbReference type="PROSITE" id="PS00383">
    <property type="entry name" value="TYR_PHOSPHATASE_1"/>
    <property type="match status" value="1"/>
</dbReference>
<dbReference type="InterPro" id="IPR004861">
    <property type="entry name" value="Siw14-like"/>
</dbReference>
<comment type="subcellular location">
    <subcellularLocation>
        <location evidence="1">Cytoplasm</location>
    </subcellularLocation>
</comment>
<comment type="caution">
    <text evidence="11">The sequence shown here is derived from an EMBL/GenBank/DDBJ whole genome shotgun (WGS) entry which is preliminary data.</text>
</comment>
<protein>
    <recommendedName>
        <fullName evidence="2">diphosphoinositol-polyphosphate diphosphatase</fullName>
        <ecNumber evidence="2">3.6.1.52</ecNumber>
    </recommendedName>
</protein>
<dbReference type="PANTHER" id="PTHR31126">
    <property type="entry name" value="TYROSINE-PROTEIN PHOSPHATASE"/>
    <property type="match status" value="1"/>
</dbReference>
<feature type="compositionally biased region" description="Basic and acidic residues" evidence="8">
    <location>
        <begin position="33"/>
        <end position="50"/>
    </location>
</feature>